<feature type="compositionally biased region" description="Low complexity" evidence="11">
    <location>
        <begin position="716"/>
        <end position="744"/>
    </location>
</feature>
<gene>
    <name evidence="14" type="ORF">M0812_10245</name>
</gene>
<evidence type="ECO:0000256" key="5">
    <source>
        <dbReference type="ARBA" id="ARBA00023235"/>
    </source>
</evidence>
<organism evidence="14 15">
    <name type="scientific">Anaeramoeba flamelloides</name>
    <dbReference type="NCBI Taxonomy" id="1746091"/>
    <lineage>
        <taxon>Eukaryota</taxon>
        <taxon>Metamonada</taxon>
        <taxon>Anaeramoebidae</taxon>
        <taxon>Anaeramoeba</taxon>
    </lineage>
</organism>
<keyword evidence="3 9" id="KW-0347">Helicase</keyword>
<evidence type="ECO:0000259" key="12">
    <source>
        <dbReference type="PROSITE" id="PS51198"/>
    </source>
</evidence>
<dbReference type="Gene3D" id="3.40.50.300">
    <property type="entry name" value="P-loop containing nucleotide triphosphate hydrolases"/>
    <property type="match status" value="4"/>
</dbReference>
<evidence type="ECO:0000313" key="14">
    <source>
        <dbReference type="EMBL" id="KAJ3444392.1"/>
    </source>
</evidence>
<dbReference type="GO" id="GO:0005524">
    <property type="term" value="F:ATP binding"/>
    <property type="evidence" value="ECO:0007669"/>
    <property type="project" value="UniProtKB-UniRule"/>
</dbReference>
<feature type="region of interest" description="Disordered" evidence="11">
    <location>
        <begin position="713"/>
        <end position="744"/>
    </location>
</feature>
<dbReference type="PROSITE" id="PS51198">
    <property type="entry name" value="UVRD_HELICASE_ATP_BIND"/>
    <property type="match status" value="1"/>
</dbReference>
<accession>A0AAV7ZV95</accession>
<dbReference type="AlphaFoldDB" id="A0AAV7ZV95"/>
<evidence type="ECO:0000256" key="11">
    <source>
        <dbReference type="SAM" id="MobiDB-lite"/>
    </source>
</evidence>
<dbReference type="SUPFAM" id="SSF52540">
    <property type="entry name" value="P-loop containing nucleoside triphosphate hydrolases"/>
    <property type="match status" value="1"/>
</dbReference>
<dbReference type="Pfam" id="PF00580">
    <property type="entry name" value="UvrD-helicase"/>
    <property type="match status" value="1"/>
</dbReference>
<dbReference type="InterPro" id="IPR000212">
    <property type="entry name" value="DNA_helicase_UvrD/REP"/>
</dbReference>
<evidence type="ECO:0000256" key="6">
    <source>
        <dbReference type="ARBA" id="ARBA00034617"/>
    </source>
</evidence>
<dbReference type="InterPro" id="IPR014017">
    <property type="entry name" value="DNA_helicase_UvrD-like_C"/>
</dbReference>
<evidence type="ECO:0000256" key="7">
    <source>
        <dbReference type="ARBA" id="ARBA00034808"/>
    </source>
</evidence>
<evidence type="ECO:0000259" key="13">
    <source>
        <dbReference type="PROSITE" id="PS51217"/>
    </source>
</evidence>
<keyword evidence="1 9" id="KW-0547">Nucleotide-binding</keyword>
<evidence type="ECO:0000256" key="1">
    <source>
        <dbReference type="ARBA" id="ARBA00022741"/>
    </source>
</evidence>
<feature type="compositionally biased region" description="Low complexity" evidence="11">
    <location>
        <begin position="149"/>
        <end position="181"/>
    </location>
</feature>
<dbReference type="GO" id="GO:0000725">
    <property type="term" value="P:recombinational repair"/>
    <property type="evidence" value="ECO:0007669"/>
    <property type="project" value="TreeGrafter"/>
</dbReference>
<dbReference type="InterPro" id="IPR027417">
    <property type="entry name" value="P-loop_NTPase"/>
</dbReference>
<protein>
    <recommendedName>
        <fullName evidence="7">DNA 3'-5' helicase</fullName>
        <ecNumber evidence="7">5.6.2.4</ecNumber>
    </recommendedName>
</protein>
<proteinExistence type="predicted"/>
<evidence type="ECO:0000256" key="2">
    <source>
        <dbReference type="ARBA" id="ARBA00022801"/>
    </source>
</evidence>
<dbReference type="PANTHER" id="PTHR11070:SF2">
    <property type="entry name" value="ATP-DEPENDENT DNA HELICASE SRS2"/>
    <property type="match status" value="1"/>
</dbReference>
<evidence type="ECO:0000256" key="10">
    <source>
        <dbReference type="SAM" id="Coils"/>
    </source>
</evidence>
<dbReference type="InterPro" id="IPR014016">
    <property type="entry name" value="UvrD-like_ATP-bd"/>
</dbReference>
<dbReference type="GO" id="GO:0005634">
    <property type="term" value="C:nucleus"/>
    <property type="evidence" value="ECO:0007669"/>
    <property type="project" value="TreeGrafter"/>
</dbReference>
<feature type="region of interest" description="Disordered" evidence="11">
    <location>
        <begin position="979"/>
        <end position="1004"/>
    </location>
</feature>
<keyword evidence="2 9" id="KW-0378">Hydrolase</keyword>
<feature type="compositionally biased region" description="Low complexity" evidence="11">
    <location>
        <begin position="466"/>
        <end position="493"/>
    </location>
</feature>
<dbReference type="EMBL" id="JANTQA010000023">
    <property type="protein sequence ID" value="KAJ3444392.1"/>
    <property type="molecule type" value="Genomic_DNA"/>
</dbReference>
<dbReference type="Pfam" id="PF13361">
    <property type="entry name" value="UvrD_C"/>
    <property type="match status" value="1"/>
</dbReference>
<evidence type="ECO:0000256" key="9">
    <source>
        <dbReference type="PROSITE-ProRule" id="PRU00560"/>
    </source>
</evidence>
<dbReference type="PROSITE" id="PS51217">
    <property type="entry name" value="UVRD_HELICASE_CTER"/>
    <property type="match status" value="1"/>
</dbReference>
<sequence>MLNNKKLPSYFNNLNKEQLNAVSSDLNKPLMISAGPGTGKTTVLTCRIVYNILKGTLPESILALTFTRKSAEEMSQRVKEMLNISVSRKITICTIHQLCHRILRETRNMRSGQKYLNVVNTKEQRSILLECHRQYELEKKKRSQVQPLNFLTVTNSTTTKNNNDQTSSGSRNNNNPNTANTSRKRTSILIGQPLSAPEQETKKQSESSIVQQLENFIQWAKSHQLQPKDFDERYSYIYSNYEKKLKLKRLIDFSDFSLLAVQLFQNNKIALNKYRKKFRTVLVDEFQDTNVIQFELIKMLVPNRNDRKGGYFNSKITVVGDLDQSIYGFRGAETKNFQNFLNYYIESNLINLEQNYRSSKVILKASTSLISFNNHGKFNQKKVLWTKNANGDKIVLIRGSNKMDEAVRVANEIQKLKNHRNFQYSDIALLFRIRDNANQFEKIFTQKYIPFTWKKYSQKDGLLHSNAKNNNNDNNNGTNKNNHNNSKNNNFQNIENNNKKEMYLLTQKFISTLKLIININNEKCVRSSIQLLTNYEPSEKSWKIIRNYSEKNKFSFFNSCLKIIYNNNNNNKTQQSNESKTKNKGKWLSTKKLNVNSAISPNDRELIKNFLTIILQLRQSLKQKLNPFLLIEQIFIKTNLYTKIPQMKDTIQRILNNKKEKKQTSQIKNPLILLIKEAISFDYQPKKSNLDPKINLRNFLKIIYQKKKFTKKDHNNFSNNTENDNDSLRNNDNNSINNNNNTIRSNIPNQVIMSTIHQAKGLEFPIVFIVCFNEGNLPLPPRFSKENFQMNNNGRKLNYNTIDLQEERRIAMVAMTRAKVKLYISFSQQDRYNKTKSPSQFLGQIAEDCIKLSDENINHMPNNNNNNNNSNNNGKQNTSILKQTERLTFKKFISNEKFNQRQLQQEQRQLKEFRLEQQKERSLALQKKNSFSLKSRNVPFQNESNFFQQASTLQPKVHHQRTRNHKMTKLNSKNFKNIKNNSQSKRSANNSIRNTIKPQHVKKKPNQLKFINSGQNATINKKDIFSISKQTNSAQKLKSNTFNKKFKPFQKTNNNYSQKNSLKPKLFNYNNSKNTQKTTKKRRFITKPPCRNYNSDSFSNSILSNRKYIKNHLLFTEKTDYDDYENFQNKRFEY</sequence>
<comment type="catalytic activity">
    <reaction evidence="8">
        <text>ATP + H2O = ADP + phosphate + H(+)</text>
        <dbReference type="Rhea" id="RHEA:13065"/>
        <dbReference type="ChEBI" id="CHEBI:15377"/>
        <dbReference type="ChEBI" id="CHEBI:15378"/>
        <dbReference type="ChEBI" id="CHEBI:30616"/>
        <dbReference type="ChEBI" id="CHEBI:43474"/>
        <dbReference type="ChEBI" id="CHEBI:456216"/>
        <dbReference type="EC" id="5.6.2.4"/>
    </reaction>
</comment>
<dbReference type="EC" id="5.6.2.4" evidence="7"/>
<feature type="region of interest" description="Disordered" evidence="11">
    <location>
        <begin position="148"/>
        <end position="186"/>
    </location>
</feature>
<evidence type="ECO:0000256" key="8">
    <source>
        <dbReference type="ARBA" id="ARBA00048988"/>
    </source>
</evidence>
<reference evidence="14" key="1">
    <citation type="submission" date="2022-08" db="EMBL/GenBank/DDBJ databases">
        <title>Novel sulphate-reducing endosymbionts in the free-living metamonad Anaeramoeba.</title>
        <authorList>
            <person name="Jerlstrom-Hultqvist J."/>
            <person name="Cepicka I."/>
            <person name="Gallot-Lavallee L."/>
            <person name="Salas-Leiva D."/>
            <person name="Curtis B.A."/>
            <person name="Zahonova K."/>
            <person name="Pipaliya S."/>
            <person name="Dacks J."/>
            <person name="Roger A.J."/>
        </authorList>
    </citation>
    <scope>NUCLEOTIDE SEQUENCE</scope>
    <source>
        <strain evidence="14">Busselton2</strain>
    </source>
</reference>
<feature type="domain" description="UvrD-like helicase C-terminal" evidence="13">
    <location>
        <begin position="363"/>
        <end position="761"/>
    </location>
</feature>
<dbReference type="GO" id="GO:0016787">
    <property type="term" value="F:hydrolase activity"/>
    <property type="evidence" value="ECO:0007669"/>
    <property type="project" value="UniProtKB-UniRule"/>
</dbReference>
<feature type="coiled-coil region" evidence="10">
    <location>
        <begin position="896"/>
        <end position="923"/>
    </location>
</feature>
<evidence type="ECO:0000256" key="4">
    <source>
        <dbReference type="ARBA" id="ARBA00022840"/>
    </source>
</evidence>
<evidence type="ECO:0000313" key="15">
    <source>
        <dbReference type="Proteomes" id="UP001146793"/>
    </source>
</evidence>
<evidence type="ECO:0000256" key="3">
    <source>
        <dbReference type="ARBA" id="ARBA00022806"/>
    </source>
</evidence>
<name>A0AAV7ZV95_9EUKA</name>
<dbReference type="GO" id="GO:0003677">
    <property type="term" value="F:DNA binding"/>
    <property type="evidence" value="ECO:0007669"/>
    <property type="project" value="InterPro"/>
</dbReference>
<comment type="catalytic activity">
    <reaction evidence="6">
        <text>Couples ATP hydrolysis with the unwinding of duplex DNA by translocating in the 3'-5' direction.</text>
        <dbReference type="EC" id="5.6.2.4"/>
    </reaction>
</comment>
<dbReference type="Proteomes" id="UP001146793">
    <property type="component" value="Unassembled WGS sequence"/>
</dbReference>
<feature type="region of interest" description="Disordered" evidence="11">
    <location>
        <begin position="463"/>
        <end position="493"/>
    </location>
</feature>
<feature type="compositionally biased region" description="Polar residues" evidence="11">
    <location>
        <begin position="986"/>
        <end position="997"/>
    </location>
</feature>
<dbReference type="GO" id="GO:0043138">
    <property type="term" value="F:3'-5' DNA helicase activity"/>
    <property type="evidence" value="ECO:0007669"/>
    <property type="project" value="UniProtKB-EC"/>
</dbReference>
<keyword evidence="5" id="KW-0413">Isomerase</keyword>
<keyword evidence="10" id="KW-0175">Coiled coil</keyword>
<feature type="binding site" evidence="9">
    <location>
        <begin position="34"/>
        <end position="41"/>
    </location>
    <ligand>
        <name>ATP</name>
        <dbReference type="ChEBI" id="CHEBI:30616"/>
    </ligand>
</feature>
<feature type="domain" description="UvrD-like helicase ATP-binding" evidence="12">
    <location>
        <begin position="13"/>
        <end position="359"/>
    </location>
</feature>
<dbReference type="PANTHER" id="PTHR11070">
    <property type="entry name" value="UVRD / RECB / PCRA DNA HELICASE FAMILY MEMBER"/>
    <property type="match status" value="1"/>
</dbReference>
<dbReference type="CDD" id="cd17932">
    <property type="entry name" value="DEXQc_UvrD"/>
    <property type="match status" value="1"/>
</dbReference>
<keyword evidence="4 9" id="KW-0067">ATP-binding</keyword>
<comment type="caution">
    <text evidence="14">The sequence shown here is derived from an EMBL/GenBank/DDBJ whole genome shotgun (WGS) entry which is preliminary data.</text>
</comment>